<evidence type="ECO:0000313" key="9">
    <source>
        <dbReference type="EMBL" id="MDI1232038.1"/>
    </source>
</evidence>
<accession>A0AA43Q5C0</accession>
<dbReference type="PANTHER" id="PTHR43327">
    <property type="entry name" value="STOMATIN-LIKE PROTEIN 2, MITOCHONDRIAL"/>
    <property type="match status" value="1"/>
</dbReference>
<gene>
    <name evidence="9" type="primary">hflK</name>
    <name evidence="9" type="ORF">PSU93_12895</name>
</gene>
<dbReference type="Pfam" id="PF01145">
    <property type="entry name" value="Band_7"/>
    <property type="match status" value="1"/>
</dbReference>
<evidence type="ECO:0000256" key="2">
    <source>
        <dbReference type="ARBA" id="ARBA00006971"/>
    </source>
</evidence>
<dbReference type="Pfam" id="PF12221">
    <property type="entry name" value="HflK_N"/>
    <property type="match status" value="1"/>
</dbReference>
<dbReference type="Gene3D" id="3.30.479.30">
    <property type="entry name" value="Band 7 domain"/>
    <property type="match status" value="1"/>
</dbReference>
<dbReference type="NCBIfam" id="TIGR01933">
    <property type="entry name" value="hflK"/>
    <property type="match status" value="1"/>
</dbReference>
<keyword evidence="3 6" id="KW-0812">Transmembrane</keyword>
<feature type="region of interest" description="Disordered" evidence="7">
    <location>
        <begin position="360"/>
        <end position="400"/>
    </location>
</feature>
<keyword evidence="9" id="KW-0378">Hydrolase</keyword>
<proteinExistence type="inferred from homology"/>
<dbReference type="InterPro" id="IPR001107">
    <property type="entry name" value="Band_7"/>
</dbReference>
<name>A0AA43Q5C0_9GAMM</name>
<comment type="function">
    <text evidence="6">HflC and HflK could encode or regulate a protease.</text>
</comment>
<dbReference type="AlphaFoldDB" id="A0AA43Q5C0"/>
<evidence type="ECO:0000313" key="10">
    <source>
        <dbReference type="Proteomes" id="UP001160519"/>
    </source>
</evidence>
<dbReference type="SUPFAM" id="SSF117892">
    <property type="entry name" value="Band 7/SPFH domain"/>
    <property type="match status" value="1"/>
</dbReference>
<dbReference type="GO" id="GO:0006508">
    <property type="term" value="P:proteolysis"/>
    <property type="evidence" value="ECO:0007669"/>
    <property type="project" value="UniProtKB-KW"/>
</dbReference>
<evidence type="ECO:0000256" key="6">
    <source>
        <dbReference type="RuleBase" id="RU364113"/>
    </source>
</evidence>
<dbReference type="GO" id="GO:0008233">
    <property type="term" value="F:peptidase activity"/>
    <property type="evidence" value="ECO:0007669"/>
    <property type="project" value="UniProtKB-KW"/>
</dbReference>
<organism evidence="9 10">
    <name type="scientific">Candidatus Methylobacter titanis</name>
    <dbReference type="NCBI Taxonomy" id="3053457"/>
    <lineage>
        <taxon>Bacteria</taxon>
        <taxon>Pseudomonadati</taxon>
        <taxon>Pseudomonadota</taxon>
        <taxon>Gammaproteobacteria</taxon>
        <taxon>Methylococcales</taxon>
        <taxon>Methylococcaceae</taxon>
        <taxon>Methylobacter</taxon>
    </lineage>
</organism>
<dbReference type="InterPro" id="IPR036013">
    <property type="entry name" value="Band_7/SPFH_dom_sf"/>
</dbReference>
<comment type="subunit">
    <text evidence="6">HflC and HflK may interact to form a multimeric complex.</text>
</comment>
<feature type="compositionally biased region" description="Polar residues" evidence="7">
    <location>
        <begin position="360"/>
        <end position="369"/>
    </location>
</feature>
<dbReference type="InterPro" id="IPR020980">
    <property type="entry name" value="Membrane_HflK_N"/>
</dbReference>
<sequence>MSWNEPGGDKKDPWSGRGGQKGPPDLDEAIRSLQEKLSGFFGSGNDGGESSSGIPPLKSLGFLIVGAAVIWGLSGFYIIDEGTHGVETRFGKYVATTQSGLNWHFPAPIERVEVVDVKQQRYIEVGYRSGGSEQVVGSVPKEALMLTKDENIVDVRLAVQYQVKDAKDFVFNVVNPAATLKQVTESAQRGVVGSSTMDFVLTEGRSEVVAQIKKEIQDVIDTYKSGILITSVNLQDAQPPEQVQNAFEDAIKAREDEQRLINEAEAYSNDVVPKARGAAARKMQEAEGYKEQVIARAEGESSRFSKLLAEYAKAPDVTRKRLYIESMESVLGETNTVMIDVKGSNNMLYLPLDKMVQHQSSIQETNVPPSATEKPYQTGIEPPTQSVGRTSTRGRDARGR</sequence>
<dbReference type="Proteomes" id="UP001160519">
    <property type="component" value="Unassembled WGS sequence"/>
</dbReference>
<dbReference type="SMART" id="SM00244">
    <property type="entry name" value="PHB"/>
    <property type="match status" value="1"/>
</dbReference>
<dbReference type="PANTHER" id="PTHR43327:SF2">
    <property type="entry name" value="MODULATOR OF FTSH PROTEASE HFLK"/>
    <property type="match status" value="1"/>
</dbReference>
<keyword evidence="5 6" id="KW-0472">Membrane</keyword>
<dbReference type="GO" id="GO:0016020">
    <property type="term" value="C:membrane"/>
    <property type="evidence" value="ECO:0007669"/>
    <property type="project" value="UniProtKB-SubCell"/>
</dbReference>
<evidence type="ECO:0000256" key="4">
    <source>
        <dbReference type="ARBA" id="ARBA00022989"/>
    </source>
</evidence>
<dbReference type="InterPro" id="IPR010201">
    <property type="entry name" value="HflK"/>
</dbReference>
<dbReference type="CDD" id="cd03404">
    <property type="entry name" value="SPFH_HflK"/>
    <property type="match status" value="1"/>
</dbReference>
<evidence type="ECO:0000256" key="5">
    <source>
        <dbReference type="ARBA" id="ARBA00023136"/>
    </source>
</evidence>
<keyword evidence="4 6" id="KW-1133">Transmembrane helix</keyword>
<comment type="subcellular location">
    <subcellularLocation>
        <location evidence="1">Membrane</location>
        <topology evidence="1">Single-pass membrane protein</topology>
    </subcellularLocation>
</comment>
<comment type="similarity">
    <text evidence="2 6">Belongs to the band 7/mec-2 family. HflK subfamily.</text>
</comment>
<keyword evidence="9" id="KW-0645">Protease</keyword>
<feature type="region of interest" description="Disordered" evidence="7">
    <location>
        <begin position="1"/>
        <end position="28"/>
    </location>
</feature>
<reference evidence="9" key="1">
    <citation type="submission" date="2023-01" db="EMBL/GenBank/DDBJ databases">
        <title>Biogeochemical cycle of methane in antarctic sediments.</title>
        <authorList>
            <person name="Roldan D.M."/>
            <person name="Menes R.J."/>
        </authorList>
    </citation>
    <scope>NUCLEOTIDE SEQUENCE [LARGE SCALE GENOMIC DNA]</scope>
    <source>
        <strain evidence="9">K-2018 MAG008</strain>
    </source>
</reference>
<evidence type="ECO:0000256" key="3">
    <source>
        <dbReference type="ARBA" id="ARBA00022692"/>
    </source>
</evidence>
<protein>
    <recommendedName>
        <fullName evidence="6">Protein HflK</fullName>
    </recommendedName>
</protein>
<dbReference type="EMBL" id="JAQSDF010000054">
    <property type="protein sequence ID" value="MDI1232038.1"/>
    <property type="molecule type" value="Genomic_DNA"/>
</dbReference>
<evidence type="ECO:0000256" key="1">
    <source>
        <dbReference type="ARBA" id="ARBA00004167"/>
    </source>
</evidence>
<dbReference type="InterPro" id="IPR050710">
    <property type="entry name" value="Band7/mec-2_domain"/>
</dbReference>
<feature type="domain" description="Band 7" evidence="8">
    <location>
        <begin position="74"/>
        <end position="251"/>
    </location>
</feature>
<evidence type="ECO:0000259" key="8">
    <source>
        <dbReference type="SMART" id="SM00244"/>
    </source>
</evidence>
<evidence type="ECO:0000256" key="7">
    <source>
        <dbReference type="SAM" id="MobiDB-lite"/>
    </source>
</evidence>
<feature type="transmembrane region" description="Helical" evidence="6">
    <location>
        <begin position="60"/>
        <end position="79"/>
    </location>
</feature>
<keyword evidence="10" id="KW-1185">Reference proteome</keyword>
<comment type="caution">
    <text evidence="9">The sequence shown here is derived from an EMBL/GenBank/DDBJ whole genome shotgun (WGS) entry which is preliminary data.</text>
</comment>